<dbReference type="AlphaFoldDB" id="A0A5J4X5E5"/>
<dbReference type="Proteomes" id="UP000324800">
    <property type="component" value="Unassembled WGS sequence"/>
</dbReference>
<protein>
    <submittedName>
        <fullName evidence="1">Uncharacterized protein</fullName>
    </submittedName>
</protein>
<evidence type="ECO:0000313" key="1">
    <source>
        <dbReference type="EMBL" id="KAA6402464.1"/>
    </source>
</evidence>
<gene>
    <name evidence="1" type="ORF">EZS28_001998</name>
</gene>
<name>A0A5J4X5E5_9EUKA</name>
<evidence type="ECO:0000313" key="2">
    <source>
        <dbReference type="Proteomes" id="UP000324800"/>
    </source>
</evidence>
<sequence>MGVLNRTKEEIHILEIFPRTLIEEKLLFQPNWGIGGKTIRYLKKWKQVKEVDFKLKGFPNYSKTKIVKKRLKEKLKI</sequence>
<organism evidence="1 2">
    <name type="scientific">Streblomastix strix</name>
    <dbReference type="NCBI Taxonomy" id="222440"/>
    <lineage>
        <taxon>Eukaryota</taxon>
        <taxon>Metamonada</taxon>
        <taxon>Preaxostyla</taxon>
        <taxon>Oxymonadida</taxon>
        <taxon>Streblomastigidae</taxon>
        <taxon>Streblomastix</taxon>
    </lineage>
</organism>
<proteinExistence type="predicted"/>
<accession>A0A5J4X5E5</accession>
<comment type="caution">
    <text evidence="1">The sequence shown here is derived from an EMBL/GenBank/DDBJ whole genome shotgun (WGS) entry which is preliminary data.</text>
</comment>
<dbReference type="EMBL" id="SNRW01000229">
    <property type="protein sequence ID" value="KAA6402464.1"/>
    <property type="molecule type" value="Genomic_DNA"/>
</dbReference>
<reference evidence="1 2" key="1">
    <citation type="submission" date="2019-03" db="EMBL/GenBank/DDBJ databases">
        <title>Single cell metagenomics reveals metabolic interactions within the superorganism composed of flagellate Streblomastix strix and complex community of Bacteroidetes bacteria on its surface.</title>
        <authorList>
            <person name="Treitli S.C."/>
            <person name="Kolisko M."/>
            <person name="Husnik F."/>
            <person name="Keeling P."/>
            <person name="Hampl V."/>
        </authorList>
    </citation>
    <scope>NUCLEOTIDE SEQUENCE [LARGE SCALE GENOMIC DNA]</scope>
    <source>
        <strain evidence="1">ST1C</strain>
    </source>
</reference>